<proteinExistence type="inferred from homology"/>
<organism evidence="3 4">
    <name type="scientific">Pseudahrensia aquimaris</name>
    <dbReference type="NCBI Taxonomy" id="744461"/>
    <lineage>
        <taxon>Bacteria</taxon>
        <taxon>Pseudomonadati</taxon>
        <taxon>Pseudomonadota</taxon>
        <taxon>Alphaproteobacteria</taxon>
        <taxon>Hyphomicrobiales</taxon>
        <taxon>Ahrensiaceae</taxon>
        <taxon>Pseudahrensia</taxon>
    </lineage>
</organism>
<evidence type="ECO:0000256" key="1">
    <source>
        <dbReference type="RuleBase" id="RU000363"/>
    </source>
</evidence>
<dbReference type="Gene3D" id="3.40.50.720">
    <property type="entry name" value="NAD(P)-binding Rossmann-like Domain"/>
    <property type="match status" value="1"/>
</dbReference>
<protein>
    <submittedName>
        <fullName evidence="3">SDR family NAD(P)-dependent oxidoreductase</fullName>
        <ecNumber evidence="3">1.-.-.-</ecNumber>
    </submittedName>
</protein>
<dbReference type="SUPFAM" id="SSF51735">
    <property type="entry name" value="NAD(P)-binding Rossmann-fold domains"/>
    <property type="match status" value="1"/>
</dbReference>
<dbReference type="EMBL" id="JBHTJV010000025">
    <property type="protein sequence ID" value="MFD0917747.1"/>
    <property type="molecule type" value="Genomic_DNA"/>
</dbReference>
<dbReference type="InterPro" id="IPR002347">
    <property type="entry name" value="SDR_fam"/>
</dbReference>
<evidence type="ECO:0000313" key="4">
    <source>
        <dbReference type="Proteomes" id="UP001597101"/>
    </source>
</evidence>
<keyword evidence="3" id="KW-0560">Oxidoreductase</keyword>
<evidence type="ECO:0000259" key="2">
    <source>
        <dbReference type="SMART" id="SM00822"/>
    </source>
</evidence>
<reference evidence="4" key="1">
    <citation type="journal article" date="2019" name="Int. J. Syst. Evol. Microbiol.">
        <title>The Global Catalogue of Microorganisms (GCM) 10K type strain sequencing project: providing services to taxonomists for standard genome sequencing and annotation.</title>
        <authorList>
            <consortium name="The Broad Institute Genomics Platform"/>
            <consortium name="The Broad Institute Genome Sequencing Center for Infectious Disease"/>
            <person name="Wu L."/>
            <person name="Ma J."/>
        </authorList>
    </citation>
    <scope>NUCLEOTIDE SEQUENCE [LARGE SCALE GENOMIC DNA]</scope>
    <source>
        <strain evidence="4">CCUG 60023</strain>
    </source>
</reference>
<dbReference type="InterPro" id="IPR057326">
    <property type="entry name" value="KR_dom"/>
</dbReference>
<dbReference type="Pfam" id="PF00106">
    <property type="entry name" value="adh_short"/>
    <property type="match status" value="1"/>
</dbReference>
<gene>
    <name evidence="3" type="ORF">ACFQ14_15190</name>
</gene>
<dbReference type="EC" id="1.-.-.-" evidence="3"/>
<dbReference type="PRINTS" id="PR00080">
    <property type="entry name" value="SDRFAMILY"/>
</dbReference>
<dbReference type="PANTHER" id="PTHR43975">
    <property type="entry name" value="ZGC:101858"/>
    <property type="match status" value="1"/>
</dbReference>
<keyword evidence="4" id="KW-1185">Reference proteome</keyword>
<dbReference type="PRINTS" id="PR00081">
    <property type="entry name" value="GDHRDH"/>
</dbReference>
<dbReference type="CDD" id="cd05233">
    <property type="entry name" value="SDR_c"/>
    <property type="match status" value="1"/>
</dbReference>
<dbReference type="Proteomes" id="UP001597101">
    <property type="component" value="Unassembled WGS sequence"/>
</dbReference>
<feature type="domain" description="Ketoreductase" evidence="2">
    <location>
        <begin position="2"/>
        <end position="183"/>
    </location>
</feature>
<comment type="caution">
    <text evidence="3">The sequence shown here is derived from an EMBL/GenBank/DDBJ whole genome shotgun (WGS) entry which is preliminary data.</text>
</comment>
<dbReference type="GO" id="GO:0016491">
    <property type="term" value="F:oxidoreductase activity"/>
    <property type="evidence" value="ECO:0007669"/>
    <property type="project" value="UniProtKB-KW"/>
</dbReference>
<dbReference type="SMART" id="SM00822">
    <property type="entry name" value="PKS_KR"/>
    <property type="match status" value="1"/>
</dbReference>
<name>A0ABW3FGW8_9HYPH</name>
<accession>A0ABW3FGW8</accession>
<evidence type="ECO:0000313" key="3">
    <source>
        <dbReference type="EMBL" id="MFD0917747.1"/>
    </source>
</evidence>
<dbReference type="InterPro" id="IPR036291">
    <property type="entry name" value="NAD(P)-bd_dom_sf"/>
</dbReference>
<dbReference type="PANTHER" id="PTHR43975:SF2">
    <property type="entry name" value="EG:BACR7A4.14 PROTEIN-RELATED"/>
    <property type="match status" value="1"/>
</dbReference>
<dbReference type="RefSeq" id="WP_377213600.1">
    <property type="nucleotide sequence ID" value="NZ_JBHTJV010000025.1"/>
</dbReference>
<comment type="similarity">
    <text evidence="1">Belongs to the short-chain dehydrogenases/reductases (SDR) family.</text>
</comment>
<sequence length="266" mass="28093">MKKVLITGASGGIGEAMCRYFEQRGYSIIAHARDEAKARAVTNGTERVAVWGDLTKAEEVDALAGQVGKAGPVDLLVHNAGILSTDKTLGANGLGIQAEVNVVAPARLTKALAGHMSSDDPTVVIVSSTAANFARSNDYTKIIEPNGSSLFGDYALSKAAANALTIELARVFEGMRILSTEPGFVKTKMTHTNSHMPAPLRFLAKFASSTPDKAAHRCFDHILATTPDSGIVVQAGKNIDSAKRSWGKEEAFDSLRKLLAKAGVTL</sequence>